<accession>A0A916Z4K6</accession>
<dbReference type="InterPro" id="IPR038718">
    <property type="entry name" value="SNF2-like_sf"/>
</dbReference>
<dbReference type="Proteomes" id="UP000609064">
    <property type="component" value="Unassembled WGS sequence"/>
</dbReference>
<keyword evidence="3" id="KW-1185">Reference proteome</keyword>
<dbReference type="Gene3D" id="3.40.50.10810">
    <property type="entry name" value="Tandem AAA-ATPase domain"/>
    <property type="match status" value="1"/>
</dbReference>
<dbReference type="InterPro" id="IPR027417">
    <property type="entry name" value="P-loop_NTPase"/>
</dbReference>
<dbReference type="SUPFAM" id="SSF52540">
    <property type="entry name" value="P-loop containing nucleoside triphosphate hydrolases"/>
    <property type="match status" value="1"/>
</dbReference>
<evidence type="ECO:0000313" key="2">
    <source>
        <dbReference type="EMBL" id="GGD73415.1"/>
    </source>
</evidence>
<feature type="domain" description="Phospholipase D-like" evidence="1">
    <location>
        <begin position="66"/>
        <end position="191"/>
    </location>
</feature>
<sequence>MSSTKFFTNESNNTLINKIEGIFNHRNIHFFDALVGYFRATGYFRIRPFIEKSQEIRILVGINVDKLIVEAQKQGVLFEVDVLKSQEDFVKDIKENIQKAEYKKEIEDGMLQLIKDLQNGKVKIKVHPKQNIHAKIYIFREETKHNHGYGAVITGSSNLTEAGLERNFEFNVELREDADIEFATDTFNRLWEESIPVSEEYIEKIKKETYLNDSFTPYEVYIKFLIEYFGKSVEFDPNSVSDLPKGFKRLSYQVDAVNDGYNKMMRHGGFFLADVVGLGKTIVSALIAKKFFYFNGFPSYVSRTLIIVPPALKGNWEETLDKFQFINYDIVTNGRRIINRCSKV</sequence>
<reference evidence="2" key="2">
    <citation type="submission" date="2020-09" db="EMBL/GenBank/DDBJ databases">
        <authorList>
            <person name="Sun Q."/>
            <person name="Zhou Y."/>
        </authorList>
    </citation>
    <scope>NUCLEOTIDE SEQUENCE</scope>
    <source>
        <strain evidence="2">CGMCC 1.15958</strain>
    </source>
</reference>
<dbReference type="SUPFAM" id="SSF56024">
    <property type="entry name" value="Phospholipase D/nuclease"/>
    <property type="match status" value="1"/>
</dbReference>
<dbReference type="CDD" id="cd09178">
    <property type="entry name" value="PLDc_N_Snf2_like"/>
    <property type="match status" value="1"/>
</dbReference>
<dbReference type="Pfam" id="PF13091">
    <property type="entry name" value="PLDc_2"/>
    <property type="match status" value="1"/>
</dbReference>
<dbReference type="AlphaFoldDB" id="A0A916Z4K6"/>
<dbReference type="EMBL" id="BMKK01000010">
    <property type="protein sequence ID" value="GGD73415.1"/>
    <property type="molecule type" value="Genomic_DNA"/>
</dbReference>
<organism evidence="2 3">
    <name type="scientific">Emticicia aquatilis</name>
    <dbReference type="NCBI Taxonomy" id="1537369"/>
    <lineage>
        <taxon>Bacteria</taxon>
        <taxon>Pseudomonadati</taxon>
        <taxon>Bacteroidota</taxon>
        <taxon>Cytophagia</taxon>
        <taxon>Cytophagales</taxon>
        <taxon>Leadbetterellaceae</taxon>
        <taxon>Emticicia</taxon>
    </lineage>
</organism>
<comment type="caution">
    <text evidence="2">The sequence shown here is derived from an EMBL/GenBank/DDBJ whole genome shotgun (WGS) entry which is preliminary data.</text>
</comment>
<protein>
    <recommendedName>
        <fullName evidence="1">Phospholipase D-like domain-containing protein</fullName>
    </recommendedName>
</protein>
<dbReference type="RefSeq" id="WP_188769074.1">
    <property type="nucleotide sequence ID" value="NZ_BMKK01000010.1"/>
</dbReference>
<proteinExistence type="predicted"/>
<evidence type="ECO:0000313" key="3">
    <source>
        <dbReference type="Proteomes" id="UP000609064"/>
    </source>
</evidence>
<dbReference type="InterPro" id="IPR025202">
    <property type="entry name" value="PLD-like_dom"/>
</dbReference>
<name>A0A916Z4K6_9BACT</name>
<evidence type="ECO:0000259" key="1">
    <source>
        <dbReference type="Pfam" id="PF13091"/>
    </source>
</evidence>
<dbReference type="Gene3D" id="3.30.870.10">
    <property type="entry name" value="Endonuclease Chain A"/>
    <property type="match status" value="1"/>
</dbReference>
<reference evidence="2" key="1">
    <citation type="journal article" date="2014" name="Int. J. Syst. Evol. Microbiol.">
        <title>Complete genome sequence of Corynebacterium casei LMG S-19264T (=DSM 44701T), isolated from a smear-ripened cheese.</title>
        <authorList>
            <consortium name="US DOE Joint Genome Institute (JGI-PGF)"/>
            <person name="Walter F."/>
            <person name="Albersmeier A."/>
            <person name="Kalinowski J."/>
            <person name="Ruckert C."/>
        </authorList>
    </citation>
    <scope>NUCLEOTIDE SEQUENCE</scope>
    <source>
        <strain evidence="2">CGMCC 1.15958</strain>
    </source>
</reference>
<gene>
    <name evidence="2" type="ORF">GCM10011514_41840</name>
</gene>